<accession>A0A0A9UXU5</accession>
<protein>
    <submittedName>
        <fullName evidence="1">Uncharacterized protein</fullName>
    </submittedName>
</protein>
<reference evidence="1" key="1">
    <citation type="submission" date="2014-09" db="EMBL/GenBank/DDBJ databases">
        <authorList>
            <person name="Magalhaes I.L.F."/>
            <person name="Oliveira U."/>
            <person name="Santos F.R."/>
            <person name="Vidigal T.H.D.A."/>
            <person name="Brescovit A.D."/>
            <person name="Santos A.J."/>
        </authorList>
    </citation>
    <scope>NUCLEOTIDE SEQUENCE</scope>
    <source>
        <tissue evidence="1">Shoot tissue taken approximately 20 cm above the soil surface</tissue>
    </source>
</reference>
<sequence length="25" mass="3195">MTMTSSLPRRQRQRWRKVHQEPQQE</sequence>
<name>A0A0A9UXU5_ARUDO</name>
<proteinExistence type="predicted"/>
<dbReference type="AlphaFoldDB" id="A0A0A9UXU5"/>
<organism evidence="1">
    <name type="scientific">Arundo donax</name>
    <name type="common">Giant reed</name>
    <name type="synonym">Donax arundinaceus</name>
    <dbReference type="NCBI Taxonomy" id="35708"/>
    <lineage>
        <taxon>Eukaryota</taxon>
        <taxon>Viridiplantae</taxon>
        <taxon>Streptophyta</taxon>
        <taxon>Embryophyta</taxon>
        <taxon>Tracheophyta</taxon>
        <taxon>Spermatophyta</taxon>
        <taxon>Magnoliopsida</taxon>
        <taxon>Liliopsida</taxon>
        <taxon>Poales</taxon>
        <taxon>Poaceae</taxon>
        <taxon>PACMAD clade</taxon>
        <taxon>Arundinoideae</taxon>
        <taxon>Arundineae</taxon>
        <taxon>Arundo</taxon>
    </lineage>
</organism>
<reference evidence="1" key="2">
    <citation type="journal article" date="2015" name="Data Brief">
        <title>Shoot transcriptome of the giant reed, Arundo donax.</title>
        <authorList>
            <person name="Barrero R.A."/>
            <person name="Guerrero F.D."/>
            <person name="Moolhuijzen P."/>
            <person name="Goolsby J.A."/>
            <person name="Tidwell J."/>
            <person name="Bellgard S.E."/>
            <person name="Bellgard M.I."/>
        </authorList>
    </citation>
    <scope>NUCLEOTIDE SEQUENCE</scope>
    <source>
        <tissue evidence="1">Shoot tissue taken approximately 20 cm above the soil surface</tissue>
    </source>
</reference>
<evidence type="ECO:0000313" key="1">
    <source>
        <dbReference type="EMBL" id="JAE29187.1"/>
    </source>
</evidence>
<dbReference type="EMBL" id="GBRH01168709">
    <property type="protein sequence ID" value="JAE29187.1"/>
    <property type="molecule type" value="Transcribed_RNA"/>
</dbReference>